<dbReference type="PRINTS" id="PR00103">
    <property type="entry name" value="CAMPKINASE"/>
</dbReference>
<evidence type="ECO:0000256" key="7">
    <source>
        <dbReference type="ARBA" id="ARBA00023149"/>
    </source>
</evidence>
<gene>
    <name evidence="12" type="primary">LOC34620356</name>
</gene>
<evidence type="ECO:0000259" key="10">
    <source>
        <dbReference type="PROSITE" id="PS50042"/>
    </source>
</evidence>
<dbReference type="PROSITE" id="PS00888">
    <property type="entry name" value="CNMP_BINDING_1"/>
    <property type="match status" value="2"/>
</dbReference>
<dbReference type="InterPro" id="IPR000595">
    <property type="entry name" value="cNMP-bd_dom"/>
</dbReference>
<evidence type="ECO:0000313" key="11">
    <source>
        <dbReference type="Proteomes" id="UP000515125"/>
    </source>
</evidence>
<feature type="domain" description="Cyclic nucleotide-binding" evidence="10">
    <location>
        <begin position="164"/>
        <end position="283"/>
    </location>
</feature>
<feature type="domain" description="Cyclic nucleotide-binding" evidence="10">
    <location>
        <begin position="286"/>
        <end position="407"/>
    </location>
</feature>
<evidence type="ECO:0000313" key="12">
    <source>
        <dbReference type="RefSeq" id="XP_026189698.1"/>
    </source>
</evidence>
<sequence length="409" mass="46401">MSAPEYEEYIQAKLTPVLESLVTEVLLAHPEDPVTFMISRLCQRAKLPDPTTLAASGSKENEELRQELARLREDQQRVVALDTSSNRSTHDTDDSEEEEEADDEEQESFEAKYDKIRGFNKMRQSVCAEVYGNWNKKQKFEPPVYPKTDEQKERLHKVLGLSFMFSCLDNKDRNTVVDAMKERQIPADMTLIKQGADGDCLYIVETGSLQCWREDGGRETMVKVVGPGDVFGELALLYNAPRAATVKSAEDCKLWRLDRDTFNAIVKDAATKKREMYDAFLSKVRLLESMSTYDRIKLADALRTEEYQGGEFIVRQGEPGDIFYLIEEGSAIAMKVFEGQTEPQEVETYKAGDYFGELALLTGEPRAASVIAKGSCKVATLDRKSFKRLMGSVEEILKRKAQEYKKQPQ</sequence>
<dbReference type="SUPFAM" id="SSF51206">
    <property type="entry name" value="cAMP-binding domain-like"/>
    <property type="match status" value="2"/>
</dbReference>
<evidence type="ECO:0000256" key="2">
    <source>
        <dbReference type="ARBA" id="ARBA00020355"/>
    </source>
</evidence>
<reference evidence="12" key="1">
    <citation type="submission" date="2025-08" db="UniProtKB">
        <authorList>
            <consortium name="RefSeq"/>
        </authorList>
    </citation>
    <scope>IDENTIFICATION</scope>
</reference>
<dbReference type="CDD" id="cd00038">
    <property type="entry name" value="CAP_ED"/>
    <property type="match status" value="2"/>
</dbReference>
<dbReference type="OrthoDB" id="417078at2759"/>
<evidence type="ECO:0000256" key="1">
    <source>
        <dbReference type="ARBA" id="ARBA00005753"/>
    </source>
</evidence>
<feature type="binding site" evidence="8">
    <location>
        <position position="242"/>
    </location>
    <ligand>
        <name>3',5'-cyclic AMP</name>
        <dbReference type="ChEBI" id="CHEBI:58165"/>
        <label>1</label>
    </ligand>
</feature>
<keyword evidence="6 8" id="KW-0547">Nucleotide-binding</keyword>
<evidence type="ECO:0000256" key="3">
    <source>
        <dbReference type="ARBA" id="ARBA00022553"/>
    </source>
</evidence>
<dbReference type="InterPro" id="IPR050503">
    <property type="entry name" value="cAMP-dep_PK_reg_su-like"/>
</dbReference>
<dbReference type="Proteomes" id="UP000515125">
    <property type="component" value="Unplaced"/>
</dbReference>
<dbReference type="GeneID" id="34620356"/>
<dbReference type="Pfam" id="PF00027">
    <property type="entry name" value="cNMP_binding"/>
    <property type="match status" value="2"/>
</dbReference>
<feature type="binding site" evidence="8">
    <location>
        <position position="233"/>
    </location>
    <ligand>
        <name>3',5'-cyclic AMP</name>
        <dbReference type="ChEBI" id="CHEBI:58165"/>
        <label>1</label>
    </ligand>
</feature>
<evidence type="ECO:0000256" key="9">
    <source>
        <dbReference type="SAM" id="MobiDB-lite"/>
    </source>
</evidence>
<keyword evidence="5" id="KW-0677">Repeat</keyword>
<dbReference type="PANTHER" id="PTHR11635:SF152">
    <property type="entry name" value="CAMP-DEPENDENT PROTEIN KINASE TYPE I REGULATORY SUBUNIT-RELATED"/>
    <property type="match status" value="1"/>
</dbReference>
<dbReference type="GO" id="GO:0005829">
    <property type="term" value="C:cytosol"/>
    <property type="evidence" value="ECO:0007669"/>
    <property type="project" value="TreeGrafter"/>
</dbReference>
<dbReference type="PANTHER" id="PTHR11635">
    <property type="entry name" value="CAMP-DEPENDENT PROTEIN KINASE REGULATORY CHAIN"/>
    <property type="match status" value="1"/>
</dbReference>
<comment type="similarity">
    <text evidence="1">Belongs to the cAMP-dependent kinase regulatory chain family.</text>
</comment>
<evidence type="ECO:0000256" key="4">
    <source>
        <dbReference type="ARBA" id="ARBA00022566"/>
    </source>
</evidence>
<feature type="binding site" evidence="8">
    <location>
        <position position="366"/>
    </location>
    <ligand>
        <name>3',5'-cyclic AMP</name>
        <dbReference type="ChEBI" id="CHEBI:58165"/>
        <label>2</label>
    </ligand>
</feature>
<dbReference type="GO" id="GO:0030552">
    <property type="term" value="F:cAMP binding"/>
    <property type="evidence" value="ECO:0007669"/>
    <property type="project" value="UniProtKB-KW"/>
</dbReference>
<keyword evidence="11" id="KW-1185">Reference proteome</keyword>
<dbReference type="InterPro" id="IPR012198">
    <property type="entry name" value="cAMP_dep_PK_reg_su"/>
</dbReference>
<dbReference type="SMART" id="SM00100">
    <property type="entry name" value="cNMP"/>
    <property type="match status" value="2"/>
</dbReference>
<evidence type="ECO:0000256" key="5">
    <source>
        <dbReference type="ARBA" id="ARBA00022737"/>
    </source>
</evidence>
<accession>A0A6P6RPT2</accession>
<keyword evidence="7 8" id="KW-0114">cAMP</keyword>
<dbReference type="GO" id="GO:0033554">
    <property type="term" value="P:cellular response to stress"/>
    <property type="evidence" value="ECO:0007669"/>
    <property type="project" value="UniProtKB-ARBA"/>
</dbReference>
<dbReference type="AlphaFoldDB" id="A0A6P6RPT2"/>
<dbReference type="FunFam" id="2.60.120.10:FF:000006">
    <property type="entry name" value="cAMP-dependent protein kinase type I-alpha regulatory subunit"/>
    <property type="match status" value="1"/>
</dbReference>
<dbReference type="RefSeq" id="XP_026189698.1">
    <property type="nucleotide sequence ID" value="XM_026333913.1"/>
</dbReference>
<organism evidence="11 12">
    <name type="scientific">Cyclospora cayetanensis</name>
    <dbReference type="NCBI Taxonomy" id="88456"/>
    <lineage>
        <taxon>Eukaryota</taxon>
        <taxon>Sar</taxon>
        <taxon>Alveolata</taxon>
        <taxon>Apicomplexa</taxon>
        <taxon>Conoidasida</taxon>
        <taxon>Coccidia</taxon>
        <taxon>Eucoccidiorida</taxon>
        <taxon>Eimeriorina</taxon>
        <taxon>Eimeriidae</taxon>
        <taxon>Cyclospora</taxon>
    </lineage>
</organism>
<feature type="compositionally biased region" description="Acidic residues" evidence="9">
    <location>
        <begin position="93"/>
        <end position="108"/>
    </location>
</feature>
<dbReference type="PROSITE" id="PS50042">
    <property type="entry name" value="CNMP_BINDING_3"/>
    <property type="match status" value="2"/>
</dbReference>
<protein>
    <recommendedName>
        <fullName evidence="2">cAMP-dependent protein kinase regulatory subunit</fullName>
    </recommendedName>
</protein>
<name>A0A6P6RPT2_9EIME</name>
<dbReference type="PROSITE" id="PS00889">
    <property type="entry name" value="CNMP_BINDING_2"/>
    <property type="match status" value="2"/>
</dbReference>
<dbReference type="GO" id="GO:0004862">
    <property type="term" value="F:cAMP-dependent protein kinase inhibitor activity"/>
    <property type="evidence" value="ECO:0007669"/>
    <property type="project" value="TreeGrafter"/>
</dbReference>
<dbReference type="InterPro" id="IPR018488">
    <property type="entry name" value="cNMP-bd_CS"/>
</dbReference>
<dbReference type="Gene3D" id="2.60.120.10">
    <property type="entry name" value="Jelly Rolls"/>
    <property type="match status" value="2"/>
</dbReference>
<feature type="binding site" evidence="8">
    <location>
        <position position="357"/>
    </location>
    <ligand>
        <name>3',5'-cyclic AMP</name>
        <dbReference type="ChEBI" id="CHEBI:58165"/>
        <label>2</label>
    </ligand>
</feature>
<keyword evidence="4 8" id="KW-0116">cAMP-binding</keyword>
<evidence type="ECO:0000256" key="6">
    <source>
        <dbReference type="ARBA" id="ARBA00022741"/>
    </source>
</evidence>
<dbReference type="GO" id="GO:0034236">
    <property type="term" value="F:protein kinase A catalytic subunit binding"/>
    <property type="evidence" value="ECO:0007669"/>
    <property type="project" value="TreeGrafter"/>
</dbReference>
<keyword evidence="3" id="KW-0597">Phosphoprotein</keyword>
<proteinExistence type="inferred from homology"/>
<dbReference type="InterPro" id="IPR014710">
    <property type="entry name" value="RmlC-like_jellyroll"/>
</dbReference>
<dbReference type="GO" id="GO:0005952">
    <property type="term" value="C:cAMP-dependent protein kinase complex"/>
    <property type="evidence" value="ECO:0007669"/>
    <property type="project" value="InterPro"/>
</dbReference>
<evidence type="ECO:0000256" key="8">
    <source>
        <dbReference type="PIRSR" id="PIRSR000548-1"/>
    </source>
</evidence>
<feature type="region of interest" description="Disordered" evidence="9">
    <location>
        <begin position="76"/>
        <end position="108"/>
    </location>
</feature>
<dbReference type="InterPro" id="IPR018490">
    <property type="entry name" value="cNMP-bd_dom_sf"/>
</dbReference>
<dbReference type="FunFam" id="2.60.120.10:FF:000039">
    <property type="entry name" value="cAMP-dependent protein kinase regulatory subunit"/>
    <property type="match status" value="1"/>
</dbReference>
<dbReference type="PIRSF" id="PIRSF000548">
    <property type="entry name" value="PK_regulatory"/>
    <property type="match status" value="1"/>
</dbReference>